<dbReference type="PROSITE" id="PS51873">
    <property type="entry name" value="TRIAD"/>
    <property type="match status" value="1"/>
</dbReference>
<keyword evidence="7" id="KW-0833">Ubl conjugation pathway</keyword>
<feature type="region of interest" description="Disordered" evidence="10">
    <location>
        <begin position="429"/>
        <end position="452"/>
    </location>
</feature>
<dbReference type="GO" id="GO:0008270">
    <property type="term" value="F:zinc ion binding"/>
    <property type="evidence" value="ECO:0007669"/>
    <property type="project" value="UniProtKB-KW"/>
</dbReference>
<protein>
    <recommendedName>
        <fullName evidence="2">RBR-type E3 ubiquitin transferase</fullName>
        <ecNumber evidence="2">2.3.2.31</ecNumber>
    </recommendedName>
</protein>
<comment type="catalytic activity">
    <reaction evidence="1">
        <text>[E2 ubiquitin-conjugating enzyme]-S-ubiquitinyl-L-cysteine + [acceptor protein]-L-lysine = [E2 ubiquitin-conjugating enzyme]-L-cysteine + [acceptor protein]-N(6)-ubiquitinyl-L-lysine.</text>
        <dbReference type="EC" id="2.3.2.31"/>
    </reaction>
</comment>
<dbReference type="InterPro" id="IPR013083">
    <property type="entry name" value="Znf_RING/FYVE/PHD"/>
</dbReference>
<name>A0A2J6RY89_HYAVF</name>
<evidence type="ECO:0000313" key="14">
    <source>
        <dbReference type="Proteomes" id="UP000235786"/>
    </source>
</evidence>
<evidence type="ECO:0000256" key="3">
    <source>
        <dbReference type="ARBA" id="ARBA00022679"/>
    </source>
</evidence>
<dbReference type="EMBL" id="KZ613942">
    <property type="protein sequence ID" value="PMD43473.1"/>
    <property type="molecule type" value="Genomic_DNA"/>
</dbReference>
<dbReference type="PROSITE" id="PS00518">
    <property type="entry name" value="ZF_RING_1"/>
    <property type="match status" value="1"/>
</dbReference>
<dbReference type="OrthoDB" id="10009520at2759"/>
<feature type="domain" description="RING-type" evidence="12">
    <location>
        <begin position="468"/>
        <end position="658"/>
    </location>
</feature>
<dbReference type="SUPFAM" id="SSF57850">
    <property type="entry name" value="RING/U-box"/>
    <property type="match status" value="2"/>
</dbReference>
<dbReference type="STRING" id="1149755.A0A2J6RY89"/>
<feature type="region of interest" description="Disordered" evidence="10">
    <location>
        <begin position="335"/>
        <end position="362"/>
    </location>
</feature>
<dbReference type="PROSITE" id="PS50089">
    <property type="entry name" value="ZF_RING_2"/>
    <property type="match status" value="1"/>
</dbReference>
<gene>
    <name evidence="13" type="ORF">L207DRAFT_564149</name>
</gene>
<organism evidence="13 14">
    <name type="scientific">Hyaloscypha variabilis (strain UAMH 11265 / GT02V1 / F)</name>
    <name type="common">Meliniomyces variabilis</name>
    <dbReference type="NCBI Taxonomy" id="1149755"/>
    <lineage>
        <taxon>Eukaryota</taxon>
        <taxon>Fungi</taxon>
        <taxon>Dikarya</taxon>
        <taxon>Ascomycota</taxon>
        <taxon>Pezizomycotina</taxon>
        <taxon>Leotiomycetes</taxon>
        <taxon>Helotiales</taxon>
        <taxon>Hyaloscyphaceae</taxon>
        <taxon>Hyaloscypha</taxon>
        <taxon>Hyaloscypha variabilis</taxon>
    </lineage>
</organism>
<evidence type="ECO:0000259" key="11">
    <source>
        <dbReference type="PROSITE" id="PS50089"/>
    </source>
</evidence>
<reference evidence="13 14" key="1">
    <citation type="submission" date="2016-04" db="EMBL/GenBank/DDBJ databases">
        <title>A degradative enzymes factory behind the ericoid mycorrhizal symbiosis.</title>
        <authorList>
            <consortium name="DOE Joint Genome Institute"/>
            <person name="Martino E."/>
            <person name="Morin E."/>
            <person name="Grelet G."/>
            <person name="Kuo A."/>
            <person name="Kohler A."/>
            <person name="Daghino S."/>
            <person name="Barry K."/>
            <person name="Choi C."/>
            <person name="Cichocki N."/>
            <person name="Clum A."/>
            <person name="Copeland A."/>
            <person name="Hainaut M."/>
            <person name="Haridas S."/>
            <person name="Labutti K."/>
            <person name="Lindquist E."/>
            <person name="Lipzen A."/>
            <person name="Khouja H.-R."/>
            <person name="Murat C."/>
            <person name="Ohm R."/>
            <person name="Olson A."/>
            <person name="Spatafora J."/>
            <person name="Veneault-Fourrey C."/>
            <person name="Henrissat B."/>
            <person name="Grigoriev I."/>
            <person name="Martin F."/>
            <person name="Perotto S."/>
        </authorList>
    </citation>
    <scope>NUCLEOTIDE SEQUENCE [LARGE SCALE GENOMIC DNA]</scope>
    <source>
        <strain evidence="13 14">F</strain>
    </source>
</reference>
<keyword evidence="8" id="KW-0862">Zinc</keyword>
<proteinExistence type="predicted"/>
<dbReference type="InterPro" id="IPR001841">
    <property type="entry name" value="Znf_RING"/>
</dbReference>
<dbReference type="AlphaFoldDB" id="A0A2J6RY89"/>
<feature type="region of interest" description="Disordered" evidence="10">
    <location>
        <begin position="125"/>
        <end position="192"/>
    </location>
</feature>
<evidence type="ECO:0000256" key="7">
    <source>
        <dbReference type="ARBA" id="ARBA00022786"/>
    </source>
</evidence>
<dbReference type="Gene3D" id="1.20.120.1750">
    <property type="match status" value="1"/>
</dbReference>
<dbReference type="InterPro" id="IPR044066">
    <property type="entry name" value="TRIAD_supradom"/>
</dbReference>
<dbReference type="InterPro" id="IPR031127">
    <property type="entry name" value="E3_UB_ligase_RBR"/>
</dbReference>
<evidence type="ECO:0000256" key="10">
    <source>
        <dbReference type="SAM" id="MobiDB-lite"/>
    </source>
</evidence>
<keyword evidence="5" id="KW-0677">Repeat</keyword>
<keyword evidence="3" id="KW-0808">Transferase</keyword>
<dbReference type="PANTHER" id="PTHR11685">
    <property type="entry name" value="RBR FAMILY RING FINGER AND IBR DOMAIN-CONTAINING"/>
    <property type="match status" value="1"/>
</dbReference>
<dbReference type="GO" id="GO:0061630">
    <property type="term" value="F:ubiquitin protein ligase activity"/>
    <property type="evidence" value="ECO:0007669"/>
    <property type="project" value="UniProtKB-EC"/>
</dbReference>
<dbReference type="CDD" id="cd22584">
    <property type="entry name" value="Rcat_RBR_unk"/>
    <property type="match status" value="1"/>
</dbReference>
<evidence type="ECO:0000259" key="12">
    <source>
        <dbReference type="PROSITE" id="PS51873"/>
    </source>
</evidence>
<dbReference type="GO" id="GO:0016567">
    <property type="term" value="P:protein ubiquitination"/>
    <property type="evidence" value="ECO:0007669"/>
    <property type="project" value="InterPro"/>
</dbReference>
<keyword evidence="6 9" id="KW-0863">Zinc-finger</keyword>
<dbReference type="Pfam" id="PF01485">
    <property type="entry name" value="IBR"/>
    <property type="match status" value="2"/>
</dbReference>
<feature type="region of interest" description="Disordered" evidence="10">
    <location>
        <begin position="204"/>
        <end position="270"/>
    </location>
</feature>
<feature type="compositionally biased region" description="Basic and acidic residues" evidence="10">
    <location>
        <begin position="149"/>
        <end position="170"/>
    </location>
</feature>
<dbReference type="CDD" id="cd20335">
    <property type="entry name" value="BRcat_RBR"/>
    <property type="match status" value="1"/>
</dbReference>
<evidence type="ECO:0000256" key="5">
    <source>
        <dbReference type="ARBA" id="ARBA00022737"/>
    </source>
</evidence>
<feature type="compositionally biased region" description="Acidic residues" evidence="10">
    <location>
        <begin position="226"/>
        <end position="256"/>
    </location>
</feature>
<sequence length="700" mass="79068">MDVTESQLTIALHEAFQCYLSFLTHAQKIRESKLPRQGKGIETTADLSTQQYYQFRIAGIEACLPYTGKIARRVERWVEDPPEEDYNDGFAVEPDVETFEALPDGHESPYLDFFSGCLVHPLTPSSAGPSNSNGEARAEAIHCQPPGQSEKRPRPYVSEAERDKHGDPDSWTRGVDVTTSSRTSLGMHPNEPISVQTQDQFYSAPSSVAPSVGQKTPTSSNSANEVENESSEEEEEDVDSSEESDDEDSESDESQDESNGNGGKDNTSRATAGVASAFYLQKVRDVNNDAHAKRMQTMETKEAAEVDKGLAQTKKLAEMRAREEEARLIRQKKYTESVEREERERQERVKRDREAALRAKKEQEEWELAAIARETAAMRAEERKRREEAEAMRAAEERKRNEEVEAKRVAEQERRSRIEREKRWAEEIKQRNAEEKRRRDAEEAQRRQWDAAEAQRRQRERERFERTIQVDCLACLEPGEKQFMAVLPCRHVYCGDCIKGAFKAAYKSHTAFKCCGIPVSTKLPPIPQYLSSSFVYKYNNLLLELSTPRPKYCSSPACSRFLPPKLYHTPSIACPKCKTRTCSLCTKGEHAGVCKADKDGIKVEKLAKRKGWKKCPGCSQVVERTEGCLHITCRCGSEWCYACLRDWGECGSSCGRGARFGEEIYRDRDRGEGEGGANGGAARVVPLVATAVLMAMFRER</sequence>
<feature type="compositionally biased region" description="Polar residues" evidence="10">
    <location>
        <begin position="204"/>
        <end position="218"/>
    </location>
</feature>
<dbReference type="EC" id="2.3.2.31" evidence="2"/>
<dbReference type="InterPro" id="IPR017907">
    <property type="entry name" value="Znf_RING_CS"/>
</dbReference>
<evidence type="ECO:0000313" key="13">
    <source>
        <dbReference type="EMBL" id="PMD43473.1"/>
    </source>
</evidence>
<keyword evidence="14" id="KW-1185">Reference proteome</keyword>
<dbReference type="InterPro" id="IPR002867">
    <property type="entry name" value="IBR_dom"/>
</dbReference>
<evidence type="ECO:0000256" key="9">
    <source>
        <dbReference type="PROSITE-ProRule" id="PRU00175"/>
    </source>
</evidence>
<dbReference type="Gene3D" id="3.30.40.10">
    <property type="entry name" value="Zinc/RING finger domain, C3HC4 (zinc finger)"/>
    <property type="match status" value="1"/>
</dbReference>
<accession>A0A2J6RY89</accession>
<evidence type="ECO:0000256" key="2">
    <source>
        <dbReference type="ARBA" id="ARBA00012251"/>
    </source>
</evidence>
<keyword evidence="4" id="KW-0479">Metal-binding</keyword>
<evidence type="ECO:0000256" key="8">
    <source>
        <dbReference type="ARBA" id="ARBA00022833"/>
    </source>
</evidence>
<evidence type="ECO:0000256" key="4">
    <source>
        <dbReference type="ARBA" id="ARBA00022723"/>
    </source>
</evidence>
<feature type="domain" description="RING-type" evidence="11">
    <location>
        <begin position="472"/>
        <end position="514"/>
    </location>
</feature>
<feature type="compositionally biased region" description="Polar residues" evidence="10">
    <location>
        <begin position="125"/>
        <end position="134"/>
    </location>
</feature>
<dbReference type="Proteomes" id="UP000235786">
    <property type="component" value="Unassembled WGS sequence"/>
</dbReference>
<evidence type="ECO:0000256" key="6">
    <source>
        <dbReference type="ARBA" id="ARBA00022771"/>
    </source>
</evidence>
<evidence type="ECO:0000256" key="1">
    <source>
        <dbReference type="ARBA" id="ARBA00001798"/>
    </source>
</evidence>